<dbReference type="RefSeq" id="WP_190765524.1">
    <property type="nucleotide sequence ID" value="NZ_JACXLD010000006.1"/>
</dbReference>
<dbReference type="SMART" id="SM00460">
    <property type="entry name" value="TGc"/>
    <property type="match status" value="1"/>
</dbReference>
<name>A0A927C3M0_9GAMM</name>
<dbReference type="InterPro" id="IPR038765">
    <property type="entry name" value="Papain-like_cys_pep_sf"/>
</dbReference>
<evidence type="ECO:0000313" key="3">
    <source>
        <dbReference type="Proteomes" id="UP000610558"/>
    </source>
</evidence>
<dbReference type="AlphaFoldDB" id="A0A927C3M0"/>
<dbReference type="InterPro" id="IPR013589">
    <property type="entry name" value="Bac_transglu_N"/>
</dbReference>
<keyword evidence="3" id="KW-1185">Reference proteome</keyword>
<gene>
    <name evidence="2" type="ORF">IB286_11105</name>
</gene>
<proteinExistence type="predicted"/>
<protein>
    <submittedName>
        <fullName evidence="2">Transglutaminase family protein</fullName>
    </submittedName>
</protein>
<dbReference type="Proteomes" id="UP000610558">
    <property type="component" value="Unassembled WGS sequence"/>
</dbReference>
<dbReference type="PANTHER" id="PTHR33490:SF7">
    <property type="entry name" value="BLR2979 PROTEIN"/>
    <property type="match status" value="1"/>
</dbReference>
<dbReference type="InterPro" id="IPR002931">
    <property type="entry name" value="Transglutaminase-like"/>
</dbReference>
<reference evidence="2" key="1">
    <citation type="submission" date="2020-09" db="EMBL/GenBank/DDBJ databases">
        <authorList>
            <person name="Yoon J.-W."/>
        </authorList>
    </citation>
    <scope>NUCLEOTIDE SEQUENCE</scope>
    <source>
        <strain evidence="2">KMU-158</strain>
    </source>
</reference>
<dbReference type="Gene3D" id="3.10.620.30">
    <property type="match status" value="1"/>
</dbReference>
<dbReference type="Pfam" id="PF08379">
    <property type="entry name" value="Bact_transglu_N"/>
    <property type="match status" value="1"/>
</dbReference>
<dbReference type="SUPFAM" id="SSF54001">
    <property type="entry name" value="Cysteine proteinases"/>
    <property type="match status" value="1"/>
</dbReference>
<dbReference type="EMBL" id="JACXLD010000006">
    <property type="protein sequence ID" value="MBD2859553.1"/>
    <property type="molecule type" value="Genomic_DNA"/>
</dbReference>
<evidence type="ECO:0000259" key="1">
    <source>
        <dbReference type="SMART" id="SM00460"/>
    </source>
</evidence>
<dbReference type="Pfam" id="PF01841">
    <property type="entry name" value="Transglut_core"/>
    <property type="match status" value="1"/>
</dbReference>
<dbReference type="PANTHER" id="PTHR33490">
    <property type="entry name" value="BLR5614 PROTEIN-RELATED"/>
    <property type="match status" value="1"/>
</dbReference>
<sequence>MKYHVRHTTRYDYSDQVSQGYSVAYLLPRDCRGQRVLRSNITISPSAASRSQREDYFGNVVVYFNVEKPHNSLEVTVDSEIEIAPTEKPLLASGITCGEVRQALQLCTTAEEVRAVEFLYDSPMIKSAKELREFGHDLFADDRPFMEAVHELNSRIFSEFKYDPTFSSVATPLSEVLEKKRGVCQDFAQLAIGVLRSQGLAARYVSGYLETLPPPGQEKLQGADASHAWFSVYVPGDGWNDFDPTNDMVPADQHITTAWGRDYSDVTPLKGVVFGGGSDQVLSVAVDVERNP</sequence>
<comment type="caution">
    <text evidence="2">The sequence shown here is derived from an EMBL/GenBank/DDBJ whole genome shotgun (WGS) entry which is preliminary data.</text>
</comment>
<evidence type="ECO:0000313" key="2">
    <source>
        <dbReference type="EMBL" id="MBD2859553.1"/>
    </source>
</evidence>
<organism evidence="2 3">
    <name type="scientific">Spongiibacter pelagi</name>
    <dbReference type="NCBI Taxonomy" id="2760804"/>
    <lineage>
        <taxon>Bacteria</taxon>
        <taxon>Pseudomonadati</taxon>
        <taxon>Pseudomonadota</taxon>
        <taxon>Gammaproteobacteria</taxon>
        <taxon>Cellvibrionales</taxon>
        <taxon>Spongiibacteraceae</taxon>
        <taxon>Spongiibacter</taxon>
    </lineage>
</organism>
<accession>A0A927C3M0</accession>
<feature type="domain" description="Transglutaminase-like" evidence="1">
    <location>
        <begin position="176"/>
        <end position="246"/>
    </location>
</feature>